<proteinExistence type="inferred from homology"/>
<organism evidence="6 7">
    <name type="scientific">Tulasnella calospora MUT 4182</name>
    <dbReference type="NCBI Taxonomy" id="1051891"/>
    <lineage>
        <taxon>Eukaryota</taxon>
        <taxon>Fungi</taxon>
        <taxon>Dikarya</taxon>
        <taxon>Basidiomycota</taxon>
        <taxon>Agaricomycotina</taxon>
        <taxon>Agaricomycetes</taxon>
        <taxon>Cantharellales</taxon>
        <taxon>Tulasnellaceae</taxon>
        <taxon>Tulasnella</taxon>
    </lineage>
</organism>
<dbReference type="InterPro" id="IPR024936">
    <property type="entry name" value="Cyclophilin-type_PPIase"/>
</dbReference>
<evidence type="ECO:0000256" key="2">
    <source>
        <dbReference type="ARBA" id="ARBA00023110"/>
    </source>
</evidence>
<sequence length="121" mass="13221">MTSTTRPRTYFDITHGGKPVGRVVFSLYNDAVPKTAENFRALCTGERGTTSDGKKLSYEGSTFHRIIRNFMIQGGDFTAGNGTGGVSIYGEKFEDEAFPYKHDRPMLLSMANAGPNTNGSQ</sequence>
<dbReference type="GO" id="GO:0003755">
    <property type="term" value="F:peptidyl-prolyl cis-trans isomerase activity"/>
    <property type="evidence" value="ECO:0007669"/>
    <property type="project" value="UniProtKB-UniRule"/>
</dbReference>
<dbReference type="EC" id="5.2.1.8" evidence="4"/>
<dbReference type="HOGENOM" id="CLU_012062_39_1_1"/>
<dbReference type="PANTHER" id="PTHR11071">
    <property type="entry name" value="PEPTIDYL-PROLYL CIS-TRANS ISOMERASE"/>
    <property type="match status" value="1"/>
</dbReference>
<comment type="catalytic activity">
    <reaction evidence="1 4">
        <text>[protein]-peptidylproline (omega=180) = [protein]-peptidylproline (omega=0)</text>
        <dbReference type="Rhea" id="RHEA:16237"/>
        <dbReference type="Rhea" id="RHEA-COMP:10747"/>
        <dbReference type="Rhea" id="RHEA-COMP:10748"/>
        <dbReference type="ChEBI" id="CHEBI:83833"/>
        <dbReference type="ChEBI" id="CHEBI:83834"/>
        <dbReference type="EC" id="5.2.1.8"/>
    </reaction>
</comment>
<dbReference type="PIRSF" id="PIRSF001467">
    <property type="entry name" value="Peptidylpro_ismrse"/>
    <property type="match status" value="1"/>
</dbReference>
<dbReference type="EMBL" id="KN823254">
    <property type="protein sequence ID" value="KIO18872.1"/>
    <property type="molecule type" value="Genomic_DNA"/>
</dbReference>
<gene>
    <name evidence="6" type="ORF">M407DRAFT_31462</name>
</gene>
<reference evidence="6 7" key="1">
    <citation type="submission" date="2014-04" db="EMBL/GenBank/DDBJ databases">
        <authorList>
            <consortium name="DOE Joint Genome Institute"/>
            <person name="Kuo A."/>
            <person name="Girlanda M."/>
            <person name="Perotto S."/>
            <person name="Kohler A."/>
            <person name="Nagy L.G."/>
            <person name="Floudas D."/>
            <person name="Copeland A."/>
            <person name="Barry K.W."/>
            <person name="Cichocki N."/>
            <person name="Veneault-Fourrey C."/>
            <person name="LaButti K."/>
            <person name="Lindquist E.A."/>
            <person name="Lipzen A."/>
            <person name="Lundell T."/>
            <person name="Morin E."/>
            <person name="Murat C."/>
            <person name="Sun H."/>
            <person name="Tunlid A."/>
            <person name="Henrissat B."/>
            <person name="Grigoriev I.V."/>
            <person name="Hibbett D.S."/>
            <person name="Martin F."/>
            <person name="Nordberg H.P."/>
            <person name="Cantor M.N."/>
            <person name="Hua S.X."/>
        </authorList>
    </citation>
    <scope>NUCLEOTIDE SEQUENCE [LARGE SCALE GENOMIC DNA]</scope>
    <source>
        <strain evidence="6 7">MUT 4182</strain>
    </source>
</reference>
<dbReference type="SUPFAM" id="SSF50891">
    <property type="entry name" value="Cyclophilin-like"/>
    <property type="match status" value="1"/>
</dbReference>
<dbReference type="Proteomes" id="UP000054248">
    <property type="component" value="Unassembled WGS sequence"/>
</dbReference>
<name>A0A0C3LBL1_9AGAM</name>
<dbReference type="STRING" id="1051891.A0A0C3LBL1"/>
<comment type="function">
    <text evidence="4">PPIases accelerate the folding of proteins. It catalyzes the cis-trans isomerization of proline imidic peptide bonds in oligopeptides.</text>
</comment>
<accession>A0A0C3LBL1</accession>
<dbReference type="AlphaFoldDB" id="A0A0C3LBL1"/>
<dbReference type="InterPro" id="IPR020892">
    <property type="entry name" value="Cyclophilin-type_PPIase_CS"/>
</dbReference>
<dbReference type="InterPro" id="IPR002130">
    <property type="entry name" value="Cyclophilin-type_PPIase_dom"/>
</dbReference>
<evidence type="ECO:0000256" key="4">
    <source>
        <dbReference type="RuleBase" id="RU363019"/>
    </source>
</evidence>
<dbReference type="PRINTS" id="PR00153">
    <property type="entry name" value="CSAPPISMRASE"/>
</dbReference>
<feature type="non-terminal residue" evidence="6">
    <location>
        <position position="121"/>
    </location>
</feature>
<evidence type="ECO:0000313" key="7">
    <source>
        <dbReference type="Proteomes" id="UP000054248"/>
    </source>
</evidence>
<dbReference type="InterPro" id="IPR029000">
    <property type="entry name" value="Cyclophilin-like_dom_sf"/>
</dbReference>
<feature type="domain" description="PPIase cyclophilin-type" evidence="5">
    <location>
        <begin position="10"/>
        <end position="121"/>
    </location>
</feature>
<dbReference type="PROSITE" id="PS50072">
    <property type="entry name" value="CSA_PPIASE_2"/>
    <property type="match status" value="1"/>
</dbReference>
<dbReference type="GO" id="GO:0005737">
    <property type="term" value="C:cytoplasm"/>
    <property type="evidence" value="ECO:0007669"/>
    <property type="project" value="TreeGrafter"/>
</dbReference>
<dbReference type="GO" id="GO:0006457">
    <property type="term" value="P:protein folding"/>
    <property type="evidence" value="ECO:0007669"/>
    <property type="project" value="InterPro"/>
</dbReference>
<dbReference type="FunFam" id="2.40.100.10:FF:000025">
    <property type="entry name" value="Peptidyl-prolyl cis-trans isomerase CYP19-2"/>
    <property type="match status" value="1"/>
</dbReference>
<evidence type="ECO:0000259" key="5">
    <source>
        <dbReference type="PROSITE" id="PS50072"/>
    </source>
</evidence>
<evidence type="ECO:0000313" key="6">
    <source>
        <dbReference type="EMBL" id="KIO18872.1"/>
    </source>
</evidence>
<dbReference type="Gene3D" id="2.40.100.10">
    <property type="entry name" value="Cyclophilin-like"/>
    <property type="match status" value="1"/>
</dbReference>
<evidence type="ECO:0000256" key="3">
    <source>
        <dbReference type="ARBA" id="ARBA00023235"/>
    </source>
</evidence>
<protein>
    <recommendedName>
        <fullName evidence="4">Peptidyl-prolyl cis-trans isomerase</fullName>
        <shortName evidence="4">PPIase</shortName>
        <ecNumber evidence="4">5.2.1.8</ecNumber>
    </recommendedName>
</protein>
<dbReference type="OrthoDB" id="193499at2759"/>
<keyword evidence="7" id="KW-1185">Reference proteome</keyword>
<keyword evidence="2 4" id="KW-0697">Rotamase</keyword>
<evidence type="ECO:0000256" key="1">
    <source>
        <dbReference type="ARBA" id="ARBA00000971"/>
    </source>
</evidence>
<dbReference type="PROSITE" id="PS00170">
    <property type="entry name" value="CSA_PPIASE_1"/>
    <property type="match status" value="1"/>
</dbReference>
<comment type="similarity">
    <text evidence="4">Belongs to the cyclophilin-type PPIase family.</text>
</comment>
<dbReference type="PANTHER" id="PTHR11071:SF561">
    <property type="entry name" value="PEPTIDYL-PROLYL CIS-TRANS ISOMERASE D-RELATED"/>
    <property type="match status" value="1"/>
</dbReference>
<dbReference type="GO" id="GO:0016018">
    <property type="term" value="F:cyclosporin A binding"/>
    <property type="evidence" value="ECO:0007669"/>
    <property type="project" value="TreeGrafter"/>
</dbReference>
<dbReference type="Pfam" id="PF00160">
    <property type="entry name" value="Pro_isomerase"/>
    <property type="match status" value="1"/>
</dbReference>
<reference evidence="7" key="2">
    <citation type="submission" date="2015-01" db="EMBL/GenBank/DDBJ databases">
        <title>Evolutionary Origins and Diversification of the Mycorrhizal Mutualists.</title>
        <authorList>
            <consortium name="DOE Joint Genome Institute"/>
            <consortium name="Mycorrhizal Genomics Consortium"/>
            <person name="Kohler A."/>
            <person name="Kuo A."/>
            <person name="Nagy L.G."/>
            <person name="Floudas D."/>
            <person name="Copeland A."/>
            <person name="Barry K.W."/>
            <person name="Cichocki N."/>
            <person name="Veneault-Fourrey C."/>
            <person name="LaButti K."/>
            <person name="Lindquist E.A."/>
            <person name="Lipzen A."/>
            <person name="Lundell T."/>
            <person name="Morin E."/>
            <person name="Murat C."/>
            <person name="Riley R."/>
            <person name="Ohm R."/>
            <person name="Sun H."/>
            <person name="Tunlid A."/>
            <person name="Henrissat B."/>
            <person name="Grigoriev I.V."/>
            <person name="Hibbett D.S."/>
            <person name="Martin F."/>
        </authorList>
    </citation>
    <scope>NUCLEOTIDE SEQUENCE [LARGE SCALE GENOMIC DNA]</scope>
    <source>
        <strain evidence="7">MUT 4182</strain>
    </source>
</reference>
<keyword evidence="3 4" id="KW-0413">Isomerase</keyword>